<comment type="caution">
    <text evidence="2">The sequence shown here is derived from an EMBL/GenBank/DDBJ whole genome shotgun (WGS) entry which is preliminary data.</text>
</comment>
<feature type="chain" id="PRO_5045363484" evidence="1">
    <location>
        <begin position="24"/>
        <end position="212"/>
    </location>
</feature>
<organism evidence="2 3">
    <name type="scientific">Winogradskyella pelagia</name>
    <dbReference type="NCBI Taxonomy" id="2819984"/>
    <lineage>
        <taxon>Bacteria</taxon>
        <taxon>Pseudomonadati</taxon>
        <taxon>Bacteroidota</taxon>
        <taxon>Flavobacteriia</taxon>
        <taxon>Flavobacteriales</taxon>
        <taxon>Flavobacteriaceae</taxon>
        <taxon>Winogradskyella</taxon>
    </lineage>
</organism>
<name>A0ABS3SYQ8_9FLAO</name>
<dbReference type="RefSeq" id="WP_208152400.1">
    <property type="nucleotide sequence ID" value="NZ_JAGEVF010000002.1"/>
</dbReference>
<feature type="signal peptide" evidence="1">
    <location>
        <begin position="1"/>
        <end position="23"/>
    </location>
</feature>
<proteinExistence type="predicted"/>
<reference evidence="2 3" key="1">
    <citation type="submission" date="2021-03" db="EMBL/GenBank/DDBJ databases">
        <title>Winogradskyella sp. nov., isolated from costal sediment.</title>
        <authorList>
            <person name="Gao C."/>
        </authorList>
    </citation>
    <scope>NUCLEOTIDE SEQUENCE [LARGE SCALE GENOMIC DNA]</scope>
    <source>
        <strain evidence="2 3">DF17</strain>
    </source>
</reference>
<dbReference type="Proteomes" id="UP000676776">
    <property type="component" value="Unassembled WGS sequence"/>
</dbReference>
<dbReference type="SUPFAM" id="SSF56925">
    <property type="entry name" value="OMPA-like"/>
    <property type="match status" value="1"/>
</dbReference>
<dbReference type="EMBL" id="JAGEVF010000002">
    <property type="protein sequence ID" value="MBO3115621.1"/>
    <property type="molecule type" value="Genomic_DNA"/>
</dbReference>
<sequence>MLQFFRPSLFLLIFLVVYNSANAQFKQTGRWKALVALGFNYPTTDGFVAGTYAQSINFPTVNLGIQHMFKKEYGLRLDYGFNRLKNDNGSPEFKINYSRVNAQFVFDLTDNLGFVPRRMRTILHAGPGYSFTKPLGNLGGKGQSYFNLLGGFELHYAINEKVSLFTDIAYIYGLTSLEDYKPPLDGLGAFNGSVFNVTLGLAISLSGCQYCD</sequence>
<gene>
    <name evidence="2" type="ORF">J4050_02620</name>
</gene>
<evidence type="ECO:0000313" key="3">
    <source>
        <dbReference type="Proteomes" id="UP000676776"/>
    </source>
</evidence>
<protein>
    <submittedName>
        <fullName evidence="2">Outer membrane beta-barrel protein</fullName>
    </submittedName>
</protein>
<evidence type="ECO:0000256" key="1">
    <source>
        <dbReference type="SAM" id="SignalP"/>
    </source>
</evidence>
<evidence type="ECO:0000313" key="2">
    <source>
        <dbReference type="EMBL" id="MBO3115621.1"/>
    </source>
</evidence>
<keyword evidence="1" id="KW-0732">Signal</keyword>
<dbReference type="InterPro" id="IPR011250">
    <property type="entry name" value="OMP/PagP_B-barrel"/>
</dbReference>
<dbReference type="Gene3D" id="2.40.160.20">
    <property type="match status" value="1"/>
</dbReference>
<keyword evidence="3" id="KW-1185">Reference proteome</keyword>
<accession>A0ABS3SYQ8</accession>